<dbReference type="Pfam" id="PF16028">
    <property type="entry name" value="SLC3A2_N"/>
    <property type="match status" value="1"/>
</dbReference>
<dbReference type="InterPro" id="IPR006047">
    <property type="entry name" value="GH13_cat_dom"/>
</dbReference>
<protein>
    <recommendedName>
        <fullName evidence="2">alpha-glucosidase</fullName>
        <ecNumber evidence="2">3.2.1.20</ecNumber>
    </recommendedName>
</protein>
<dbReference type="PANTHER" id="PTHR10357">
    <property type="entry name" value="ALPHA-AMYLASE FAMILY MEMBER"/>
    <property type="match status" value="1"/>
</dbReference>
<evidence type="ECO:0000313" key="7">
    <source>
        <dbReference type="Proteomes" id="UP000298663"/>
    </source>
</evidence>
<dbReference type="Gene3D" id="3.90.400.10">
    <property type="entry name" value="Oligo-1,6-glucosidase, Domain 2"/>
    <property type="match status" value="1"/>
</dbReference>
<dbReference type="SUPFAM" id="SSF51445">
    <property type="entry name" value="(Trans)glycosidases"/>
    <property type="match status" value="1"/>
</dbReference>
<dbReference type="EMBL" id="CM016762">
    <property type="protein sequence ID" value="TMS33659.1"/>
    <property type="molecule type" value="Genomic_DNA"/>
</dbReference>
<gene>
    <name evidence="6" type="ORF">L596_001373</name>
</gene>
<comment type="catalytic activity">
    <reaction evidence="1">
        <text>Hydrolysis of terminal, non-reducing (1-&gt;4)-linked alpha-D-glucose residues with release of alpha-D-glucose.</text>
        <dbReference type="EC" id="3.2.1.20"/>
    </reaction>
</comment>
<dbReference type="GO" id="GO:0005975">
    <property type="term" value="P:carbohydrate metabolic process"/>
    <property type="evidence" value="ECO:0007669"/>
    <property type="project" value="InterPro"/>
</dbReference>
<dbReference type="AlphaFoldDB" id="A0A4U8UM34"/>
<organism evidence="6 7">
    <name type="scientific">Steinernema carpocapsae</name>
    <name type="common">Entomopathogenic nematode</name>
    <dbReference type="NCBI Taxonomy" id="34508"/>
    <lineage>
        <taxon>Eukaryota</taxon>
        <taxon>Metazoa</taxon>
        <taxon>Ecdysozoa</taxon>
        <taxon>Nematoda</taxon>
        <taxon>Chromadorea</taxon>
        <taxon>Rhabditida</taxon>
        <taxon>Tylenchina</taxon>
        <taxon>Panagrolaimomorpha</taxon>
        <taxon>Strongyloidoidea</taxon>
        <taxon>Steinernematidae</taxon>
        <taxon>Steinernema</taxon>
    </lineage>
</organism>
<dbReference type="Proteomes" id="UP000298663">
    <property type="component" value="Chromosome X"/>
</dbReference>
<proteinExistence type="predicted"/>
<dbReference type="InterPro" id="IPR017853">
    <property type="entry name" value="GH"/>
</dbReference>
<sequence length="415" mass="47499">MSSSAAAAERQLLNSDGDFDDDRHTVERGHKTESYLVAIQNNPVPSTLNPLKKEPLLERIPESPKKLPNTVGLSLDELEKYKNDPFWSRLRWFLFVLFWLLWIAMFIAAIMIVFISPSCTAKHTPTWFQTAVVYQAWVPSVQDSNDDGLGDFEGLSQRLEELRRLGISAIFPRPFLLSDELSENSVRDYVNVDSKLGTNAQADALIKLAHDKDIKVVVTVPVASTSDEHDWFIRSARASIPENANFSNFYYWKRTGMKSEFVNQYRDSNVFYWHVENNPKMPILNWRNVHVKNEMFKVFTHWIEKGIDGFYLDTIEYLARVPDGSKPDWVGVNDLLREIREHVDFVGGNDTKPVLFASLEEAREKDKKLLQTSGLDAVVNYELGPIERNGRVCKLGTMWPSAITRFSPTCSSSTR</sequence>
<dbReference type="GO" id="GO:0004558">
    <property type="term" value="F:alpha-1,4-glucosidase activity"/>
    <property type="evidence" value="ECO:0007669"/>
    <property type="project" value="UniProtKB-EC"/>
</dbReference>
<feature type="domain" description="Glycosyl hydrolase family 13 catalytic" evidence="5">
    <location>
        <begin position="135"/>
        <end position="405"/>
    </location>
</feature>
<evidence type="ECO:0000256" key="3">
    <source>
        <dbReference type="SAM" id="MobiDB-lite"/>
    </source>
</evidence>
<reference evidence="6 7" key="2">
    <citation type="journal article" date="2019" name="G3 (Bethesda)">
        <title>Hybrid Assembly of the Genome of the Entomopathogenic Nematode Steinernema carpocapsae Identifies the X-Chromosome.</title>
        <authorList>
            <person name="Serra L."/>
            <person name="Macchietto M."/>
            <person name="Macias-Munoz A."/>
            <person name="McGill C.J."/>
            <person name="Rodriguez I.M."/>
            <person name="Rodriguez B."/>
            <person name="Murad R."/>
            <person name="Mortazavi A."/>
        </authorList>
    </citation>
    <scope>NUCLEOTIDE SEQUENCE [LARGE SCALE GENOMIC DNA]</scope>
    <source>
        <strain evidence="6 7">ALL</strain>
    </source>
</reference>
<dbReference type="SMART" id="SM00642">
    <property type="entry name" value="Aamy"/>
    <property type="match status" value="1"/>
</dbReference>
<dbReference type="Pfam" id="PF00128">
    <property type="entry name" value="Alpha-amylase"/>
    <property type="match status" value="1"/>
</dbReference>
<evidence type="ECO:0000313" key="6">
    <source>
        <dbReference type="EMBL" id="TMS33659.1"/>
    </source>
</evidence>
<evidence type="ECO:0000259" key="5">
    <source>
        <dbReference type="SMART" id="SM00642"/>
    </source>
</evidence>
<dbReference type="PANTHER" id="PTHR10357:SF230">
    <property type="entry name" value="GLYCOSYL HYDROLASE FAMILY 13 CATALYTIC DOMAIN-CONTAINING PROTEIN"/>
    <property type="match status" value="1"/>
</dbReference>
<feature type="transmembrane region" description="Helical" evidence="4">
    <location>
        <begin position="92"/>
        <end position="115"/>
    </location>
</feature>
<keyword evidence="4" id="KW-1133">Transmembrane helix</keyword>
<evidence type="ECO:0000256" key="1">
    <source>
        <dbReference type="ARBA" id="ARBA00001657"/>
    </source>
</evidence>
<dbReference type="InterPro" id="IPR031984">
    <property type="entry name" value="SLC3A2_N"/>
</dbReference>
<dbReference type="STRING" id="34508.A0A4U8UM34"/>
<feature type="region of interest" description="Disordered" evidence="3">
    <location>
        <begin position="1"/>
        <end position="25"/>
    </location>
</feature>
<evidence type="ECO:0000256" key="2">
    <source>
        <dbReference type="ARBA" id="ARBA00012741"/>
    </source>
</evidence>
<dbReference type="EC" id="3.2.1.20" evidence="2"/>
<keyword evidence="7" id="KW-1185">Reference proteome</keyword>
<evidence type="ECO:0000256" key="4">
    <source>
        <dbReference type="SAM" id="Phobius"/>
    </source>
</evidence>
<keyword evidence="4" id="KW-0812">Transmembrane</keyword>
<dbReference type="InterPro" id="IPR045857">
    <property type="entry name" value="O16G_dom_2"/>
</dbReference>
<comment type="caution">
    <text evidence="6">The sequence shown here is derived from an EMBL/GenBank/DDBJ whole genome shotgun (WGS) entry which is preliminary data.</text>
</comment>
<accession>A0A4U8UM34</accession>
<reference evidence="6 7" key="1">
    <citation type="journal article" date="2015" name="Genome Biol.">
        <title>Comparative genomics of Steinernema reveals deeply conserved gene regulatory networks.</title>
        <authorList>
            <person name="Dillman A.R."/>
            <person name="Macchietto M."/>
            <person name="Porter C.F."/>
            <person name="Rogers A."/>
            <person name="Williams B."/>
            <person name="Antoshechkin I."/>
            <person name="Lee M.M."/>
            <person name="Goodwin Z."/>
            <person name="Lu X."/>
            <person name="Lewis E.E."/>
            <person name="Goodrich-Blair H."/>
            <person name="Stock S.P."/>
            <person name="Adams B.J."/>
            <person name="Sternberg P.W."/>
            <person name="Mortazavi A."/>
        </authorList>
    </citation>
    <scope>NUCLEOTIDE SEQUENCE [LARGE SCALE GENOMIC DNA]</scope>
    <source>
        <strain evidence="6 7">ALL</strain>
    </source>
</reference>
<dbReference type="Gene3D" id="3.20.20.80">
    <property type="entry name" value="Glycosidases"/>
    <property type="match status" value="1"/>
</dbReference>
<dbReference type="OrthoDB" id="1740265at2759"/>
<keyword evidence="4" id="KW-0472">Membrane</keyword>
<name>A0A4U8UM34_STECR</name>
<dbReference type="EMBL" id="AZBU02000001">
    <property type="protein sequence ID" value="TMS33659.1"/>
    <property type="molecule type" value="Genomic_DNA"/>
</dbReference>